<dbReference type="EMBL" id="JACHEK010000007">
    <property type="protein sequence ID" value="MBB6145727.1"/>
    <property type="molecule type" value="Genomic_DNA"/>
</dbReference>
<dbReference type="OrthoDB" id="129783at2"/>
<sequence length="176" mass="19588">MDVDHLIPSREPSHSRGAPGFSDGPVNHVPLVSPTVAANSPLITPSLTLESIEITGMRLEDLRPGLSHVRRNWQRFVALRLSADQALPMSPILRPQSIVIVDRHYISLTPHDPHQPTIYGVTLNGSVVFRYLTLDPRCLILRPHVLKYPVELLEIGDGRSPYQFIVGRVAICISQL</sequence>
<accession>A0A841JZA7</accession>
<feature type="compositionally biased region" description="Basic and acidic residues" evidence="1">
    <location>
        <begin position="1"/>
        <end position="14"/>
    </location>
</feature>
<organism evidence="2 3">
    <name type="scientific">Silvibacterium bohemicum</name>
    <dbReference type="NCBI Taxonomy" id="1577686"/>
    <lineage>
        <taxon>Bacteria</taxon>
        <taxon>Pseudomonadati</taxon>
        <taxon>Acidobacteriota</taxon>
        <taxon>Terriglobia</taxon>
        <taxon>Terriglobales</taxon>
        <taxon>Acidobacteriaceae</taxon>
        <taxon>Silvibacterium</taxon>
    </lineage>
</organism>
<reference evidence="2 3" key="1">
    <citation type="submission" date="2020-08" db="EMBL/GenBank/DDBJ databases">
        <title>Genomic Encyclopedia of Type Strains, Phase IV (KMG-IV): sequencing the most valuable type-strain genomes for metagenomic binning, comparative biology and taxonomic classification.</title>
        <authorList>
            <person name="Goeker M."/>
        </authorList>
    </citation>
    <scope>NUCLEOTIDE SEQUENCE [LARGE SCALE GENOMIC DNA]</scope>
    <source>
        <strain evidence="2 3">DSM 103733</strain>
    </source>
</reference>
<dbReference type="AlphaFoldDB" id="A0A841JZA7"/>
<protein>
    <recommendedName>
        <fullName evidence="4">Peptidase S24/S26A/S26B/S26C domain-containing protein</fullName>
    </recommendedName>
</protein>
<comment type="caution">
    <text evidence="2">The sequence shown here is derived from an EMBL/GenBank/DDBJ whole genome shotgun (WGS) entry which is preliminary data.</text>
</comment>
<evidence type="ECO:0000313" key="3">
    <source>
        <dbReference type="Proteomes" id="UP000538666"/>
    </source>
</evidence>
<evidence type="ECO:0000313" key="2">
    <source>
        <dbReference type="EMBL" id="MBB6145727.1"/>
    </source>
</evidence>
<gene>
    <name evidence="2" type="ORF">HNQ77_003688</name>
</gene>
<feature type="region of interest" description="Disordered" evidence="1">
    <location>
        <begin position="1"/>
        <end position="25"/>
    </location>
</feature>
<proteinExistence type="predicted"/>
<dbReference type="RefSeq" id="WP_156186062.1">
    <property type="nucleotide sequence ID" value="NZ_JACHEK010000007.1"/>
</dbReference>
<dbReference type="Proteomes" id="UP000538666">
    <property type="component" value="Unassembled WGS sequence"/>
</dbReference>
<evidence type="ECO:0000256" key="1">
    <source>
        <dbReference type="SAM" id="MobiDB-lite"/>
    </source>
</evidence>
<evidence type="ECO:0008006" key="4">
    <source>
        <dbReference type="Google" id="ProtNLM"/>
    </source>
</evidence>
<name>A0A841JZA7_9BACT</name>
<keyword evidence="3" id="KW-1185">Reference proteome</keyword>